<reference evidence="1 2" key="1">
    <citation type="submission" date="2018-10" db="EMBL/GenBank/DDBJ databases">
        <title>Co-occurring genomic capacity for anaerobic methane metabolism and dissimilatory sulfite reduction discovered in the Korarchaeota.</title>
        <authorList>
            <person name="Mckay L.J."/>
            <person name="Dlakic M."/>
            <person name="Fields M.W."/>
            <person name="Delmont T.O."/>
            <person name="Eren A.M."/>
            <person name="Jay Z.J."/>
            <person name="Klingelsmith K.B."/>
            <person name="Rusch D.B."/>
            <person name="Inskeep W.P."/>
        </authorList>
    </citation>
    <scope>NUCLEOTIDE SEQUENCE [LARGE SCALE GENOMIC DNA]</scope>
    <source>
        <strain evidence="1 2">MDKW</strain>
    </source>
</reference>
<dbReference type="AlphaFoldDB" id="A0A429GQ78"/>
<sequence length="145" mass="16825">NEGIKRAILNDILPKEAPKILSYSLLAVKHVMVEGRFSFQEEEGSIKERWLREADSVYNFVKTGMEQGWLEESDKGADKDELYQLYVKFADLEDLDKAGKKTFTKRMEEMGYPVRKSGSRRYYAGIGIARDKLPNDYSEFRRGIE</sequence>
<gene>
    <name evidence="1" type="ORF">D6D85_05020</name>
</gene>
<protein>
    <submittedName>
        <fullName evidence="1">Uncharacterized protein</fullName>
    </submittedName>
</protein>
<dbReference type="EMBL" id="RCOS01000064">
    <property type="protein sequence ID" value="RSN75994.1"/>
    <property type="molecule type" value="Genomic_DNA"/>
</dbReference>
<keyword evidence="2" id="KW-1185">Reference proteome</keyword>
<proteinExistence type="predicted"/>
<evidence type="ECO:0000313" key="2">
    <source>
        <dbReference type="Proteomes" id="UP000277582"/>
    </source>
</evidence>
<dbReference type="Proteomes" id="UP000277582">
    <property type="component" value="Unassembled WGS sequence"/>
</dbReference>
<evidence type="ECO:0000313" key="1">
    <source>
        <dbReference type="EMBL" id="RSN75994.1"/>
    </source>
</evidence>
<name>A0A429GQ78_9CREN</name>
<accession>A0A429GQ78</accession>
<dbReference type="RefSeq" id="WP_161969692.1">
    <property type="nucleotide sequence ID" value="NZ_RCOS01000064.1"/>
</dbReference>
<organism evidence="1 2">
    <name type="scientific">Candidatus Methanodesulfokora washburnensis</name>
    <dbReference type="NCBI Taxonomy" id="2478471"/>
    <lineage>
        <taxon>Archaea</taxon>
        <taxon>Thermoproteota</taxon>
        <taxon>Candidatus Korarchaeia</taxon>
        <taxon>Candidatus Korarchaeia incertae sedis</taxon>
        <taxon>Candidatus Methanodesulfokora</taxon>
    </lineage>
</organism>
<comment type="caution">
    <text evidence="1">The sequence shown here is derived from an EMBL/GenBank/DDBJ whole genome shotgun (WGS) entry which is preliminary data.</text>
</comment>
<feature type="non-terminal residue" evidence="1">
    <location>
        <position position="1"/>
    </location>
</feature>